<accession>A0A1F7WLJ6</accession>
<dbReference type="InterPro" id="IPR004136">
    <property type="entry name" value="NMO"/>
</dbReference>
<dbReference type="Gene3D" id="3.20.20.70">
    <property type="entry name" value="Aldolase class I"/>
    <property type="match status" value="1"/>
</dbReference>
<dbReference type="STRING" id="1817813.A2008_08615"/>
<dbReference type="AlphaFoldDB" id="A0A1F7WLJ6"/>
<evidence type="ECO:0000256" key="2">
    <source>
        <dbReference type="ARBA" id="ARBA00022643"/>
    </source>
</evidence>
<dbReference type="EMBL" id="MGFH01000157">
    <property type="protein sequence ID" value="OGM03706.1"/>
    <property type="molecule type" value="Genomic_DNA"/>
</dbReference>
<sequence length="337" mass="37071">MYFEKLARRGAEFLGVKYPVISGGMTWISNFELMRAVSENGAFAVLAGGNMPPDVFEREIDRCIQNMRAPFAVNLVTIAPNYKSQYEMLLSKKAPFVVFAGGIPRRSEIERMKKSGKKTMSFAAEESIAEQQIKYGIDALILEGSEAGGHIGHVSLTILLQQVLFEFGTSVPIFVGGGIARGSMMAHLMLMGAAGCQLGTRFVMSEECTAHDNFKKAFLKARARHAVATPQYDSKLPVVAVRAIRNRGHEEFGKLQLKLLGELAEGSITREKAQFEVENFWTGSLRRAAVDGDVEYGSLMAGQSVGLIDEIRPMKEIIEKLVEEAESELERVAGRLA</sequence>
<gene>
    <name evidence="4" type="ORF">A2008_08615</name>
</gene>
<protein>
    <recommendedName>
        <fullName evidence="6">Nitronate monooxygenase domain-containing protein</fullName>
    </recommendedName>
</protein>
<dbReference type="GO" id="GO:0018580">
    <property type="term" value="F:nitronate monooxygenase activity"/>
    <property type="evidence" value="ECO:0007669"/>
    <property type="project" value="InterPro"/>
</dbReference>
<dbReference type="Pfam" id="PF03060">
    <property type="entry name" value="NMO"/>
    <property type="match status" value="2"/>
</dbReference>
<dbReference type="Proteomes" id="UP000178735">
    <property type="component" value="Unassembled WGS sequence"/>
</dbReference>
<dbReference type="CDD" id="cd04730">
    <property type="entry name" value="NPD_like"/>
    <property type="match status" value="1"/>
</dbReference>
<proteinExistence type="predicted"/>
<dbReference type="InterPro" id="IPR013785">
    <property type="entry name" value="Aldolase_TIM"/>
</dbReference>
<dbReference type="PANTHER" id="PTHR32332">
    <property type="entry name" value="2-NITROPROPANE DIOXYGENASE"/>
    <property type="match status" value="1"/>
</dbReference>
<keyword evidence="2" id="KW-0288">FMN</keyword>
<keyword evidence="3" id="KW-0560">Oxidoreductase</keyword>
<evidence type="ECO:0008006" key="6">
    <source>
        <dbReference type="Google" id="ProtNLM"/>
    </source>
</evidence>
<dbReference type="PANTHER" id="PTHR32332:SF20">
    <property type="entry name" value="2-NITROPROPANE DIOXYGENASE-LIKE PROTEIN"/>
    <property type="match status" value="1"/>
</dbReference>
<evidence type="ECO:0000313" key="4">
    <source>
        <dbReference type="EMBL" id="OGM03706.1"/>
    </source>
</evidence>
<name>A0A1F7WLJ6_9BACT</name>
<evidence type="ECO:0000256" key="3">
    <source>
        <dbReference type="ARBA" id="ARBA00023002"/>
    </source>
</evidence>
<comment type="caution">
    <text evidence="4">The sequence shown here is derived from an EMBL/GenBank/DDBJ whole genome shotgun (WGS) entry which is preliminary data.</text>
</comment>
<dbReference type="SUPFAM" id="SSF51412">
    <property type="entry name" value="Inosine monophosphate dehydrogenase (IMPDH)"/>
    <property type="match status" value="1"/>
</dbReference>
<evidence type="ECO:0000256" key="1">
    <source>
        <dbReference type="ARBA" id="ARBA00022630"/>
    </source>
</evidence>
<organism evidence="4 5">
    <name type="scientific">Candidatus Wallbacteria bacterium GWC2_49_35</name>
    <dbReference type="NCBI Taxonomy" id="1817813"/>
    <lineage>
        <taxon>Bacteria</taxon>
        <taxon>Candidatus Walliibacteriota</taxon>
    </lineage>
</organism>
<keyword evidence="1" id="KW-0285">Flavoprotein</keyword>
<reference evidence="4 5" key="1">
    <citation type="journal article" date="2016" name="Nat. Commun.">
        <title>Thousands of microbial genomes shed light on interconnected biogeochemical processes in an aquifer system.</title>
        <authorList>
            <person name="Anantharaman K."/>
            <person name="Brown C.T."/>
            <person name="Hug L.A."/>
            <person name="Sharon I."/>
            <person name="Castelle C.J."/>
            <person name="Probst A.J."/>
            <person name="Thomas B.C."/>
            <person name="Singh A."/>
            <person name="Wilkins M.J."/>
            <person name="Karaoz U."/>
            <person name="Brodie E.L."/>
            <person name="Williams K.H."/>
            <person name="Hubbard S.S."/>
            <person name="Banfield J.F."/>
        </authorList>
    </citation>
    <scope>NUCLEOTIDE SEQUENCE [LARGE SCALE GENOMIC DNA]</scope>
</reference>
<evidence type="ECO:0000313" key="5">
    <source>
        <dbReference type="Proteomes" id="UP000178735"/>
    </source>
</evidence>